<comment type="caution">
    <text evidence="9">The sequence shown here is derived from an EMBL/GenBank/DDBJ whole genome shotgun (WGS) entry which is preliminary data.</text>
</comment>
<gene>
    <name evidence="8" type="ORF">HT657_02330</name>
    <name evidence="9" type="ORF">HT672_02765</name>
</gene>
<evidence type="ECO:0000256" key="4">
    <source>
        <dbReference type="ARBA" id="ARBA00022692"/>
    </source>
</evidence>
<feature type="transmembrane region" description="Helical" evidence="7">
    <location>
        <begin position="110"/>
        <end position="130"/>
    </location>
</feature>
<feature type="transmembrane region" description="Helical" evidence="7">
    <location>
        <begin position="68"/>
        <end position="90"/>
    </location>
</feature>
<evidence type="ECO:0000256" key="1">
    <source>
        <dbReference type="ARBA" id="ARBA00004651"/>
    </source>
</evidence>
<evidence type="ECO:0000256" key="6">
    <source>
        <dbReference type="ARBA" id="ARBA00023136"/>
    </source>
</evidence>
<evidence type="ECO:0000256" key="5">
    <source>
        <dbReference type="ARBA" id="ARBA00022989"/>
    </source>
</evidence>
<keyword evidence="3" id="KW-1003">Cell membrane</keyword>
<evidence type="ECO:0000313" key="11">
    <source>
        <dbReference type="Proteomes" id="UP001196379"/>
    </source>
</evidence>
<keyword evidence="5 7" id="KW-1133">Transmembrane helix</keyword>
<comment type="subcellular location">
    <subcellularLocation>
        <location evidence="1 7">Cell membrane</location>
        <topology evidence="1 7">Multi-pass membrane protein</topology>
    </subcellularLocation>
</comment>
<feature type="transmembrane region" description="Helical" evidence="7">
    <location>
        <begin position="168"/>
        <end position="190"/>
    </location>
</feature>
<reference evidence="9 11" key="1">
    <citation type="journal article" date="2021" name="Mol. Ecol.">
        <title>Polar bear-adapted Ursidibacter maritimus are remarkably conserved after generations in captivity.</title>
        <authorList>
            <person name="Espinosa-Gongora C."/>
            <person name="Hansen M.J."/>
            <person name="Bertelsen M.F."/>
            <person name="Bojesen A.M."/>
        </authorList>
    </citation>
    <scope>NUCLEOTIDE SEQUENCE</scope>
    <source>
        <strain evidence="9">Pb43105x</strain>
        <strain evidence="8 11">Pb43106</strain>
    </source>
</reference>
<feature type="transmembrane region" description="Helical" evidence="7">
    <location>
        <begin position="6"/>
        <end position="28"/>
    </location>
</feature>
<feature type="transmembrane region" description="Helical" evidence="7">
    <location>
        <begin position="40"/>
        <end position="62"/>
    </location>
</feature>
<organism evidence="9 10">
    <name type="scientific">Ursidibacter maritimus</name>
    <dbReference type="NCBI Taxonomy" id="1331689"/>
    <lineage>
        <taxon>Bacteria</taxon>
        <taxon>Pseudomonadati</taxon>
        <taxon>Pseudomonadota</taxon>
        <taxon>Gammaproteobacteria</taxon>
        <taxon>Pasteurellales</taxon>
        <taxon>Pasteurellaceae</taxon>
        <taxon>Ursidibacter</taxon>
    </lineage>
</organism>
<dbReference type="OrthoDB" id="21094at2"/>
<evidence type="ECO:0000313" key="9">
    <source>
        <dbReference type="EMBL" id="MBV6546223.1"/>
    </source>
</evidence>
<protein>
    <recommendedName>
        <fullName evidence="7">UPF0056 membrane protein</fullName>
    </recommendedName>
</protein>
<evidence type="ECO:0000256" key="2">
    <source>
        <dbReference type="ARBA" id="ARBA00009784"/>
    </source>
</evidence>
<dbReference type="InterPro" id="IPR002771">
    <property type="entry name" value="Multi_antbiot-R_MarC"/>
</dbReference>
<evidence type="ECO:0000256" key="3">
    <source>
        <dbReference type="ARBA" id="ARBA00022475"/>
    </source>
</evidence>
<keyword evidence="6 7" id="KW-0472">Membrane</keyword>
<dbReference type="NCBIfam" id="TIGR00427">
    <property type="entry name" value="NAAT family transporter"/>
    <property type="match status" value="1"/>
</dbReference>
<dbReference type="AlphaFoldDB" id="A0A949WLI0"/>
<sequence length="210" mass="22767">MFDSLVVQFVVLWAVIDPIGSIPVYLAKTIGLSPEDRRKIARNAILISFGILLFFLVMGQWLLEAMQIPLSAFQIAGGLVLLLFALSMIFGEGKPDQEIKIRSNLSELAVYPLAVPSIASPGAMMAVVLLTDNHRYSLSDQFITTGIMLSVLVITYLLFLAANRIQHLIGNAGAAIISRVMGLILSAVAINNILLGLRDFISQVSNTPLS</sequence>
<feature type="transmembrane region" description="Helical" evidence="7">
    <location>
        <begin position="142"/>
        <end position="161"/>
    </location>
</feature>
<evidence type="ECO:0000313" key="8">
    <source>
        <dbReference type="EMBL" id="MBV6530993.1"/>
    </source>
</evidence>
<dbReference type="EMBL" id="JABULY010000001">
    <property type="protein sequence ID" value="MBV6530993.1"/>
    <property type="molecule type" value="Genomic_DNA"/>
</dbReference>
<dbReference type="PANTHER" id="PTHR33508:SF1">
    <property type="entry name" value="UPF0056 MEMBRANE PROTEIN YHCE"/>
    <property type="match status" value="1"/>
</dbReference>
<dbReference type="RefSeq" id="WP_157402605.1">
    <property type="nucleotide sequence ID" value="NZ_JABULY010000001.1"/>
</dbReference>
<keyword evidence="4 7" id="KW-0812">Transmembrane</keyword>
<dbReference type="Pfam" id="PF01914">
    <property type="entry name" value="MarC"/>
    <property type="match status" value="1"/>
</dbReference>
<evidence type="ECO:0000313" key="10">
    <source>
        <dbReference type="Proteomes" id="UP000732858"/>
    </source>
</evidence>
<dbReference type="Proteomes" id="UP001196379">
    <property type="component" value="Unassembled WGS sequence"/>
</dbReference>
<dbReference type="PANTHER" id="PTHR33508">
    <property type="entry name" value="UPF0056 MEMBRANE PROTEIN YHCE"/>
    <property type="match status" value="1"/>
</dbReference>
<dbReference type="GO" id="GO:0005886">
    <property type="term" value="C:plasma membrane"/>
    <property type="evidence" value="ECO:0007669"/>
    <property type="project" value="UniProtKB-SubCell"/>
</dbReference>
<proteinExistence type="inferred from homology"/>
<comment type="similarity">
    <text evidence="2 7">Belongs to the UPF0056 (MarC) family.</text>
</comment>
<keyword evidence="11" id="KW-1185">Reference proteome</keyword>
<dbReference type="EMBL" id="JABUMC010000003">
    <property type="protein sequence ID" value="MBV6546223.1"/>
    <property type="molecule type" value="Genomic_DNA"/>
</dbReference>
<name>A0A949WLI0_9PAST</name>
<evidence type="ECO:0000256" key="7">
    <source>
        <dbReference type="RuleBase" id="RU362048"/>
    </source>
</evidence>
<accession>A0A949WLI0</accession>
<dbReference type="Proteomes" id="UP000732858">
    <property type="component" value="Unassembled WGS sequence"/>
</dbReference>
<dbReference type="GeneID" id="65548421"/>